<dbReference type="EMBL" id="CM037618">
    <property type="protein sequence ID" value="KAH8000342.1"/>
    <property type="molecule type" value="Genomic_DNA"/>
</dbReference>
<sequence>MIYMALGYCNTDKAFPEAYWDKTAPSGKAWSPPPLMGGGRKNKALPAAGSRPGSSCCRPPSSSGHTCSQPPLEVWGGGQQPALGQEPAMGPQGTPSLRPTVARPGPPPALHRRPQAPCS</sequence>
<organism evidence="1 2">
    <name type="scientific">Sphaerodactylus townsendi</name>
    <dbReference type="NCBI Taxonomy" id="933632"/>
    <lineage>
        <taxon>Eukaryota</taxon>
        <taxon>Metazoa</taxon>
        <taxon>Chordata</taxon>
        <taxon>Craniata</taxon>
        <taxon>Vertebrata</taxon>
        <taxon>Euteleostomi</taxon>
        <taxon>Lepidosauria</taxon>
        <taxon>Squamata</taxon>
        <taxon>Bifurcata</taxon>
        <taxon>Gekkota</taxon>
        <taxon>Sphaerodactylidae</taxon>
        <taxon>Sphaerodactylus</taxon>
    </lineage>
</organism>
<comment type="caution">
    <text evidence="1">The sequence shown here is derived from an EMBL/GenBank/DDBJ whole genome shotgun (WGS) entry which is preliminary data.</text>
</comment>
<dbReference type="Proteomes" id="UP000827872">
    <property type="component" value="Linkage Group LG05"/>
</dbReference>
<keyword evidence="2" id="KW-1185">Reference proteome</keyword>
<protein>
    <submittedName>
        <fullName evidence="1">Uncharacterized protein</fullName>
    </submittedName>
</protein>
<accession>A0ACB8F5D6</accession>
<gene>
    <name evidence="1" type="ORF">K3G42_024481</name>
</gene>
<evidence type="ECO:0000313" key="1">
    <source>
        <dbReference type="EMBL" id="KAH8000342.1"/>
    </source>
</evidence>
<evidence type="ECO:0000313" key="2">
    <source>
        <dbReference type="Proteomes" id="UP000827872"/>
    </source>
</evidence>
<name>A0ACB8F5D6_9SAUR</name>
<proteinExistence type="predicted"/>
<reference evidence="1" key="1">
    <citation type="submission" date="2021-08" db="EMBL/GenBank/DDBJ databases">
        <title>The first chromosome-level gecko genome reveals the dynamic sex chromosomes of Neotropical dwarf geckos (Sphaerodactylidae: Sphaerodactylus).</title>
        <authorList>
            <person name="Pinto B.J."/>
            <person name="Keating S.E."/>
            <person name="Gamble T."/>
        </authorList>
    </citation>
    <scope>NUCLEOTIDE SEQUENCE</scope>
    <source>
        <strain evidence="1">TG3544</strain>
    </source>
</reference>